<evidence type="ECO:0000256" key="1">
    <source>
        <dbReference type="SAM" id="MobiDB-lite"/>
    </source>
</evidence>
<feature type="non-terminal residue" evidence="2">
    <location>
        <position position="1"/>
    </location>
</feature>
<feature type="non-terminal residue" evidence="2">
    <location>
        <position position="107"/>
    </location>
</feature>
<evidence type="ECO:0000313" key="3">
    <source>
        <dbReference type="Proteomes" id="UP001432027"/>
    </source>
</evidence>
<protein>
    <submittedName>
        <fullName evidence="2">Uncharacterized protein</fullName>
    </submittedName>
</protein>
<organism evidence="2 3">
    <name type="scientific">Pristionchus entomophagus</name>
    <dbReference type="NCBI Taxonomy" id="358040"/>
    <lineage>
        <taxon>Eukaryota</taxon>
        <taxon>Metazoa</taxon>
        <taxon>Ecdysozoa</taxon>
        <taxon>Nematoda</taxon>
        <taxon>Chromadorea</taxon>
        <taxon>Rhabditida</taxon>
        <taxon>Rhabditina</taxon>
        <taxon>Diplogasteromorpha</taxon>
        <taxon>Diplogasteroidea</taxon>
        <taxon>Neodiplogasteridae</taxon>
        <taxon>Pristionchus</taxon>
    </lineage>
</organism>
<name>A0AAV5T6X5_9BILA</name>
<keyword evidence="3" id="KW-1185">Reference proteome</keyword>
<dbReference type="Proteomes" id="UP001432027">
    <property type="component" value="Unassembled WGS sequence"/>
</dbReference>
<dbReference type="EMBL" id="BTSX01000003">
    <property type="protein sequence ID" value="GMS91069.1"/>
    <property type="molecule type" value="Genomic_DNA"/>
</dbReference>
<evidence type="ECO:0000313" key="2">
    <source>
        <dbReference type="EMBL" id="GMS91069.1"/>
    </source>
</evidence>
<feature type="region of interest" description="Disordered" evidence="1">
    <location>
        <begin position="1"/>
        <end position="27"/>
    </location>
</feature>
<reference evidence="2" key="1">
    <citation type="submission" date="2023-10" db="EMBL/GenBank/DDBJ databases">
        <title>Genome assembly of Pristionchus species.</title>
        <authorList>
            <person name="Yoshida K."/>
            <person name="Sommer R.J."/>
        </authorList>
    </citation>
    <scope>NUCLEOTIDE SEQUENCE</scope>
    <source>
        <strain evidence="2">RS0144</strain>
    </source>
</reference>
<gene>
    <name evidence="2" type="ORF">PENTCL1PPCAC_13244</name>
</gene>
<feature type="compositionally biased region" description="Polar residues" evidence="1">
    <location>
        <begin position="1"/>
        <end position="11"/>
    </location>
</feature>
<accession>A0AAV5T6X5</accession>
<dbReference type="AlphaFoldDB" id="A0AAV5T6X5"/>
<sequence length="107" mass="12086">HGNYVASTGSMDGSFKDGKSTGDQRGPTTTVDYLYPFSWENLPDFMYRGSGSSPMMQKLHTTRIKDQGREAFHQVLHEFNHVAEDSRLLGFDAPAFNRYAIPDLRDP</sequence>
<comment type="caution">
    <text evidence="2">The sequence shown here is derived from an EMBL/GenBank/DDBJ whole genome shotgun (WGS) entry which is preliminary data.</text>
</comment>
<proteinExistence type="predicted"/>